<evidence type="ECO:0000313" key="1">
    <source>
        <dbReference type="EMBL" id="ETV98703.1"/>
    </source>
</evidence>
<sequence length="823" mass="92595">MAHQAWVRQCHHVLDVNSTGLAAAERHLHEMSGPRLDSERAFRAAKDDLSLCRHKLRCFDEEQARNSQVQVALRESMLHLREILATQSHVESVARQANLKQTKRLWDELLAFQSTCFASAFEDASQLEAQMDRMVVERALLSSHVDRAEDLVTAKEAAWKSALWAHLCATIRVQKWQTSLYSLLHVVVELETKRQRALDLDLYVHADAVKGDATQFVDSALIESSMLRLELQKQSRLTQYSFNRVRVLERLARQETELLQICLDEAARKTRLNNALVDRCRFLDRTLAQLRAMAAGSTAHTADKVYRALDQVMHTALDASWRRCHIQTAAFAEENWLVQHRKNVVLALESMLATAVESHNENKATLAILQRAQADQVAACALAPSPDVKPLDATHLMLILNARASATWSRQANLKRTILHEAMHLKRADKLEWFKVDPQCPEYAAARVAYLAAEGDLIANRVEIQRADHDAGESHRQCQQYVLASAVDKVATFATLNPDPALFDVRAMQTWGRFPSLCADARGALELQLRRVALSWDLRAPNVDCHEAIWGGDLKSKDVVHIYGRPHRFTTDAFAARVRAVVAAISTAKYIRRFLAHKAAIRCKNDVYASATLRLCDVELLVAVRAMPPSQLTHAALMHTVMPYLEPSRNKRGTDTMVLARALVCSSLDWTPPRLVRWVVSVVRNQALLRSLVGVLDTPCSGRMHLHTQLVAPYLEQHHLPWPIDRDTIRVEQRPIASSSPVIQVSWQLPATANVSDGVVALHWGRWSPTSNVWLWETAVCASTAHRYTLPSMRPCDSVCVGRVVIVAASHRPSPISDVFFIE</sequence>
<reference evidence="1" key="1">
    <citation type="submission" date="2013-12" db="EMBL/GenBank/DDBJ databases">
        <title>The Genome Sequence of Aphanomyces invadans NJM9701.</title>
        <authorList>
            <consortium name="The Broad Institute Genomics Platform"/>
            <person name="Russ C."/>
            <person name="Tyler B."/>
            <person name="van West P."/>
            <person name="Dieguez-Uribeondo J."/>
            <person name="Young S.K."/>
            <person name="Zeng Q."/>
            <person name="Gargeya S."/>
            <person name="Fitzgerald M."/>
            <person name="Abouelleil A."/>
            <person name="Alvarado L."/>
            <person name="Chapman S.B."/>
            <person name="Gainer-Dewar J."/>
            <person name="Goldberg J."/>
            <person name="Griggs A."/>
            <person name="Gujja S."/>
            <person name="Hansen M."/>
            <person name="Howarth C."/>
            <person name="Imamovic A."/>
            <person name="Ireland A."/>
            <person name="Larimer J."/>
            <person name="McCowan C."/>
            <person name="Murphy C."/>
            <person name="Pearson M."/>
            <person name="Poon T.W."/>
            <person name="Priest M."/>
            <person name="Roberts A."/>
            <person name="Saif S."/>
            <person name="Shea T."/>
            <person name="Sykes S."/>
            <person name="Wortman J."/>
            <person name="Nusbaum C."/>
            <person name="Birren B."/>
        </authorList>
    </citation>
    <scope>NUCLEOTIDE SEQUENCE [LARGE SCALE GENOMIC DNA]</scope>
    <source>
        <strain evidence="1">NJM9701</strain>
    </source>
</reference>
<organism evidence="1">
    <name type="scientific">Aphanomyces invadans</name>
    <dbReference type="NCBI Taxonomy" id="157072"/>
    <lineage>
        <taxon>Eukaryota</taxon>
        <taxon>Sar</taxon>
        <taxon>Stramenopiles</taxon>
        <taxon>Oomycota</taxon>
        <taxon>Saprolegniomycetes</taxon>
        <taxon>Saprolegniales</taxon>
        <taxon>Verrucalvaceae</taxon>
        <taxon>Aphanomyces</taxon>
    </lineage>
</organism>
<dbReference type="EMBL" id="KI913969">
    <property type="protein sequence ID" value="ETV98703.1"/>
    <property type="molecule type" value="Genomic_DNA"/>
</dbReference>
<dbReference type="AlphaFoldDB" id="A0A024TXF3"/>
<dbReference type="RefSeq" id="XP_008872900.1">
    <property type="nucleotide sequence ID" value="XM_008874678.1"/>
</dbReference>
<dbReference type="VEuPathDB" id="FungiDB:H310_08799"/>
<proteinExistence type="predicted"/>
<gene>
    <name evidence="1" type="ORF">H310_08799</name>
</gene>
<accession>A0A024TXF3</accession>
<dbReference type="GeneID" id="20085849"/>
<dbReference type="OrthoDB" id="79364at2759"/>
<name>A0A024TXF3_9STRA</name>
<protein>
    <submittedName>
        <fullName evidence="1">Uncharacterized protein</fullName>
    </submittedName>
</protein>